<dbReference type="CDD" id="cd00051">
    <property type="entry name" value="EFh"/>
    <property type="match status" value="1"/>
</dbReference>
<dbReference type="PANTHER" id="PTHR23048:SF0">
    <property type="entry name" value="CALMODULIN LIKE 3"/>
    <property type="match status" value="1"/>
</dbReference>
<keyword evidence="5" id="KW-0007">Acetylation</keyword>
<accession>A0A0G4G9K8</accession>
<dbReference type="InterPro" id="IPR050230">
    <property type="entry name" value="CALM/Myosin/TropC-like"/>
</dbReference>
<dbReference type="Gene3D" id="1.10.238.10">
    <property type="entry name" value="EF-hand"/>
    <property type="match status" value="2"/>
</dbReference>
<dbReference type="PANTHER" id="PTHR23048">
    <property type="entry name" value="MYOSIN LIGHT CHAIN 1, 3"/>
    <property type="match status" value="1"/>
</dbReference>
<keyword evidence="4" id="KW-0106">Calcium</keyword>
<dbReference type="AlphaFoldDB" id="A0A0G4G9K8"/>
<dbReference type="PROSITE" id="PS50222">
    <property type="entry name" value="EF_HAND_2"/>
    <property type="match status" value="1"/>
</dbReference>
<organism evidence="7">
    <name type="scientific">Chromera velia CCMP2878</name>
    <dbReference type="NCBI Taxonomy" id="1169474"/>
    <lineage>
        <taxon>Eukaryota</taxon>
        <taxon>Sar</taxon>
        <taxon>Alveolata</taxon>
        <taxon>Colpodellida</taxon>
        <taxon>Chromeraceae</taxon>
        <taxon>Chromera</taxon>
    </lineage>
</organism>
<dbReference type="FunFam" id="1.10.238.10:FF:000001">
    <property type="entry name" value="Calmodulin 1"/>
    <property type="match status" value="1"/>
</dbReference>
<dbReference type="PROSITE" id="PS00018">
    <property type="entry name" value="EF_HAND_1"/>
    <property type="match status" value="1"/>
</dbReference>
<dbReference type="PhylomeDB" id="A0A0G4G9K8"/>
<protein>
    <recommendedName>
        <fullName evidence="1">Calmodulin</fullName>
    </recommendedName>
</protein>
<keyword evidence="2" id="KW-0479">Metal-binding</keyword>
<dbReference type="GO" id="GO:0005509">
    <property type="term" value="F:calcium ion binding"/>
    <property type="evidence" value="ECO:0007669"/>
    <property type="project" value="InterPro"/>
</dbReference>
<name>A0A0G4G9K8_9ALVE</name>
<evidence type="ECO:0000313" key="7">
    <source>
        <dbReference type="EMBL" id="CEM25533.1"/>
    </source>
</evidence>
<sequence length="154" mass="18013">MTDVQQESTDPEELKRQEWQDAFKLMAKKSGLLAPMELCVLLRSLGQDPTDEELDEYIEEYRVYAKGGFEYEDFLSIMAKREADHQARQKLSEALSLFDKDGNGFINVEELKQQMMEEGEKYTEEEFTEFVSEITITPDGMIDYREFVNVLLKK</sequence>
<dbReference type="InterPro" id="IPR002048">
    <property type="entry name" value="EF_hand_dom"/>
</dbReference>
<evidence type="ECO:0000256" key="2">
    <source>
        <dbReference type="ARBA" id="ARBA00022723"/>
    </source>
</evidence>
<keyword evidence="3" id="KW-0677">Repeat</keyword>
<dbReference type="Pfam" id="PF13499">
    <property type="entry name" value="EF-hand_7"/>
    <property type="match status" value="1"/>
</dbReference>
<evidence type="ECO:0000256" key="5">
    <source>
        <dbReference type="ARBA" id="ARBA00022990"/>
    </source>
</evidence>
<evidence type="ECO:0000256" key="4">
    <source>
        <dbReference type="ARBA" id="ARBA00022837"/>
    </source>
</evidence>
<dbReference type="EMBL" id="CDMZ01001006">
    <property type="protein sequence ID" value="CEM25533.1"/>
    <property type="molecule type" value="Genomic_DNA"/>
</dbReference>
<dbReference type="SMART" id="SM00054">
    <property type="entry name" value="EFh"/>
    <property type="match status" value="2"/>
</dbReference>
<evidence type="ECO:0000256" key="1">
    <source>
        <dbReference type="ARBA" id="ARBA00020786"/>
    </source>
</evidence>
<proteinExistence type="predicted"/>
<reference evidence="7" key="1">
    <citation type="submission" date="2014-11" db="EMBL/GenBank/DDBJ databases">
        <authorList>
            <person name="Otto D Thomas"/>
            <person name="Naeem Raeece"/>
        </authorList>
    </citation>
    <scope>NUCLEOTIDE SEQUENCE</scope>
</reference>
<dbReference type="SUPFAM" id="SSF47473">
    <property type="entry name" value="EF-hand"/>
    <property type="match status" value="1"/>
</dbReference>
<dbReference type="GO" id="GO:0016460">
    <property type="term" value="C:myosin II complex"/>
    <property type="evidence" value="ECO:0007669"/>
    <property type="project" value="TreeGrafter"/>
</dbReference>
<dbReference type="InterPro" id="IPR018247">
    <property type="entry name" value="EF_Hand_1_Ca_BS"/>
</dbReference>
<evidence type="ECO:0000256" key="3">
    <source>
        <dbReference type="ARBA" id="ARBA00022737"/>
    </source>
</evidence>
<evidence type="ECO:0000259" key="6">
    <source>
        <dbReference type="PROSITE" id="PS50222"/>
    </source>
</evidence>
<dbReference type="InterPro" id="IPR011992">
    <property type="entry name" value="EF-hand-dom_pair"/>
</dbReference>
<feature type="domain" description="EF-hand" evidence="6">
    <location>
        <begin position="86"/>
        <end position="121"/>
    </location>
</feature>
<dbReference type="VEuPathDB" id="CryptoDB:Cvel_20862"/>
<gene>
    <name evidence="7" type="ORF">Cvel_20862</name>
</gene>